<reference evidence="11 12" key="2">
    <citation type="submission" date="2016-08" db="EMBL/GenBank/DDBJ databases">
        <title>Pervasive Adenine N6-methylation of Active Genes in Fungi.</title>
        <authorList>
            <consortium name="DOE Joint Genome Institute"/>
            <person name="Mondo S.J."/>
            <person name="Dannebaum R.O."/>
            <person name="Kuo R.C."/>
            <person name="Labutti K."/>
            <person name="Haridas S."/>
            <person name="Kuo A."/>
            <person name="Salamov A."/>
            <person name="Ahrendt S.R."/>
            <person name="Lipzen A."/>
            <person name="Sullivan W."/>
            <person name="Andreopoulos W.B."/>
            <person name="Clum A."/>
            <person name="Lindquist E."/>
            <person name="Daum C."/>
            <person name="Ramamoorthy G.K."/>
            <person name="Gryganskyi A."/>
            <person name="Culley D."/>
            <person name="Magnuson J.K."/>
            <person name="James T.Y."/>
            <person name="O'Malley M.A."/>
            <person name="Stajich J.E."/>
            <person name="Spatafora J.W."/>
            <person name="Visel A."/>
            <person name="Grigoriev I.V."/>
        </authorList>
    </citation>
    <scope>NUCLEOTIDE SEQUENCE [LARGE SCALE GENOMIC DNA]</scope>
    <source>
        <strain evidence="11 12">S4</strain>
    </source>
</reference>
<evidence type="ECO:0000256" key="1">
    <source>
        <dbReference type="ARBA" id="ARBA00022729"/>
    </source>
</evidence>
<feature type="domain" description="CBM10" evidence="10">
    <location>
        <begin position="811"/>
        <end position="847"/>
    </location>
</feature>
<feature type="domain" description="CBM10" evidence="10">
    <location>
        <begin position="868"/>
        <end position="905"/>
    </location>
</feature>
<dbReference type="EMBL" id="MCFG01000085">
    <property type="protein sequence ID" value="ORX82870.1"/>
    <property type="molecule type" value="Genomic_DNA"/>
</dbReference>
<evidence type="ECO:0000256" key="4">
    <source>
        <dbReference type="ARBA" id="ARBA00023277"/>
    </source>
</evidence>
<keyword evidence="5" id="KW-0326">Glycosidase</keyword>
<dbReference type="SUPFAM" id="SSF64571">
    <property type="entry name" value="Cellulose docking domain, dockering"/>
    <property type="match status" value="3"/>
</dbReference>
<evidence type="ECO:0000256" key="3">
    <source>
        <dbReference type="ARBA" id="ARBA00022801"/>
    </source>
</evidence>
<dbReference type="Proteomes" id="UP000193944">
    <property type="component" value="Unassembled WGS sequence"/>
</dbReference>
<name>A0A1Y1XAV2_9FUNG</name>
<organism evidence="11 12">
    <name type="scientific">Anaeromyces robustus</name>
    <dbReference type="NCBI Taxonomy" id="1754192"/>
    <lineage>
        <taxon>Eukaryota</taxon>
        <taxon>Fungi</taxon>
        <taxon>Fungi incertae sedis</taxon>
        <taxon>Chytridiomycota</taxon>
        <taxon>Chytridiomycota incertae sedis</taxon>
        <taxon>Neocallimastigomycetes</taxon>
        <taxon>Neocallimastigales</taxon>
        <taxon>Neocallimastigaceae</taxon>
        <taxon>Anaeromyces</taxon>
    </lineage>
</organism>
<evidence type="ECO:0000313" key="12">
    <source>
        <dbReference type="Proteomes" id="UP000193944"/>
    </source>
</evidence>
<feature type="region of interest" description="Disordered" evidence="8">
    <location>
        <begin position="714"/>
        <end position="755"/>
    </location>
</feature>
<evidence type="ECO:0000256" key="9">
    <source>
        <dbReference type="SAM" id="SignalP"/>
    </source>
</evidence>
<evidence type="ECO:0000259" key="10">
    <source>
        <dbReference type="PROSITE" id="PS51763"/>
    </source>
</evidence>
<gene>
    <name evidence="11" type="ORF">BCR32DRAFT_219066</name>
</gene>
<keyword evidence="4" id="KW-0119">Carbohydrate metabolism</keyword>
<dbReference type="InterPro" id="IPR009034">
    <property type="entry name" value="Dockerin_dom_fun_sf"/>
</dbReference>
<keyword evidence="6" id="KW-0624">Polysaccharide degradation</keyword>
<feature type="domain" description="CBM10" evidence="10">
    <location>
        <begin position="761"/>
        <end position="801"/>
    </location>
</feature>
<dbReference type="PROSITE" id="PS51763">
    <property type="entry name" value="CBM10"/>
    <property type="match status" value="3"/>
</dbReference>
<sequence length="908" mass="99812">MKTLTLIVLGLISIFIQACYSASVEYNWYNTKIGGGGFVTNLIYNPAEQGLLYLRTDMGGSYRYDQSNKSWTPIQDVFGGNEWWLFGCESLGIDTKEPNRVYIAAGTYMSYGENGAIIASDDYGKTWKTRWDAPFHFGANDDGRGRGERLAVNPENNNIIFFGTRKNGLYKSTNYGETFSPVSTFPADYDIPFILFVPGTKGKSMIIATDNTKAPLYRSDDGGSTFKQIPNQPGIGYYPHHGAFSADAKYLYVTYANSIGPNGATQGDVYRISLSDYTFKEITPVHGSYETQQFGYTGVQTSGTNPGVVIVSTLNLWWPSDEVYKSNDYGETWSEGVASHAELDISEYPWLNFGKEDGLKFGWWIAALAMDPFDDNNVSYGTGATVYTTTDFTNADKNAATHWAPNVKGFEECAINDIEAPPAGPGNPQLLTALGDLGGFTQDDINEAVEMWVNPTYTTGTSVEYAYSNPQIVVSCGTDNAAYSTDGGHTWTPMKTLPYEKATGGHITISGDGKVVTWIPDQSEAPYWTSDYGATWTKVTTCPRCVQIRPDGKNQKLMYGNDYQNMYISEDGGKTYTKINTSMSAGQINSPFDVEDHIWLACTYWGGVQFSTDRGKTFKEPDPLFKTADSVGFGKAAPGSDAPYTVYIVGKYDGYYGVYRSTDLGNTWTLLNDDQHQWGVYNSKVIGDPNIFGRVYIATNGRGVVVGDDTSVISSNENGNTNTKPKTTKTTKTTKAPTAKTTTKKTNPESTSNTSGNTNGNCFSLKLNPQYPCCQNEETIIVFTDENGDWGVENEKWCGIGEGNESTGNETCFSTNLGFPCCKGCNILYTDESGDWGAENDQWCGITNKCYNRLGKSSINLKSVKSVKCKGLDIGYKCCSKCLQEIESDENGKWSVENNEWCSLPNSC</sequence>
<keyword evidence="2" id="KW-0677">Repeat</keyword>
<dbReference type="OrthoDB" id="2151161at2759"/>
<dbReference type="CDD" id="cd15482">
    <property type="entry name" value="Sialidase_non-viral"/>
    <property type="match status" value="2"/>
</dbReference>
<dbReference type="InterPro" id="IPR015943">
    <property type="entry name" value="WD40/YVTN_repeat-like_dom_sf"/>
</dbReference>
<proteinExistence type="inferred from homology"/>
<comment type="caution">
    <text evidence="11">The sequence shown here is derived from an EMBL/GenBank/DDBJ whole genome shotgun (WGS) entry which is preliminary data.</text>
</comment>
<reference evidence="11 12" key="1">
    <citation type="submission" date="2016-08" db="EMBL/GenBank/DDBJ databases">
        <title>A Parts List for Fungal Cellulosomes Revealed by Comparative Genomics.</title>
        <authorList>
            <consortium name="DOE Joint Genome Institute"/>
            <person name="Haitjema C.H."/>
            <person name="Gilmore S.P."/>
            <person name="Henske J.K."/>
            <person name="Solomon K.V."/>
            <person name="De Groot R."/>
            <person name="Kuo A."/>
            <person name="Mondo S.J."/>
            <person name="Salamov A.A."/>
            <person name="Labutti K."/>
            <person name="Zhao Z."/>
            <person name="Chiniquy J."/>
            <person name="Barry K."/>
            <person name="Brewer H.M."/>
            <person name="Purvine S.O."/>
            <person name="Wright A.T."/>
            <person name="Boxma B."/>
            <person name="Van Alen T."/>
            <person name="Hackstein J.H."/>
            <person name="Baker S.E."/>
            <person name="Grigoriev I.V."/>
            <person name="O'Malley M.A."/>
        </authorList>
    </citation>
    <scope>NUCLEOTIDE SEQUENCE [LARGE SCALE GENOMIC DNA]</scope>
    <source>
        <strain evidence="11 12">S4</strain>
    </source>
</reference>
<dbReference type="AlphaFoldDB" id="A0A1Y1XAV2"/>
<keyword evidence="1 9" id="KW-0732">Signal</keyword>
<evidence type="ECO:0000256" key="6">
    <source>
        <dbReference type="ARBA" id="ARBA00023326"/>
    </source>
</evidence>
<dbReference type="Pfam" id="PF02013">
    <property type="entry name" value="CBM_10"/>
    <property type="match status" value="3"/>
</dbReference>
<feature type="compositionally biased region" description="Low complexity" evidence="8">
    <location>
        <begin position="720"/>
        <end position="755"/>
    </location>
</feature>
<dbReference type="PROSITE" id="PS51257">
    <property type="entry name" value="PROKAR_LIPOPROTEIN"/>
    <property type="match status" value="1"/>
</dbReference>
<evidence type="ECO:0000256" key="8">
    <source>
        <dbReference type="SAM" id="MobiDB-lite"/>
    </source>
</evidence>
<evidence type="ECO:0000256" key="2">
    <source>
        <dbReference type="ARBA" id="ARBA00022737"/>
    </source>
</evidence>
<dbReference type="PANTHER" id="PTHR43739:SF2">
    <property type="entry name" value="OLIGOXYLOGLUCAN-REDUCING END-SPECIFIC XYLOGLUCANASE-RELATED"/>
    <property type="match status" value="1"/>
</dbReference>
<evidence type="ECO:0000256" key="7">
    <source>
        <dbReference type="ARBA" id="ARBA00037986"/>
    </source>
</evidence>
<dbReference type="PANTHER" id="PTHR43739">
    <property type="entry name" value="XYLOGLUCANASE (EUROFUNG)"/>
    <property type="match status" value="1"/>
</dbReference>
<comment type="similarity">
    <text evidence="7">Belongs to the glycosyl hydrolase 74 family.</text>
</comment>
<dbReference type="Gene3D" id="2.130.10.10">
    <property type="entry name" value="YVTN repeat-like/Quinoprotein amine dehydrogenase"/>
    <property type="match status" value="2"/>
</dbReference>
<dbReference type="Gene3D" id="3.90.1220.10">
    <property type="entry name" value="Cellulose docking domain, dockering"/>
    <property type="match status" value="3"/>
</dbReference>
<evidence type="ECO:0000256" key="5">
    <source>
        <dbReference type="ARBA" id="ARBA00023295"/>
    </source>
</evidence>
<protein>
    <submittedName>
        <fullName evidence="11">Oligoxyloglucan reducing end-specific cellobiohydrolase</fullName>
    </submittedName>
</protein>
<feature type="chain" id="PRO_5012214780" evidence="9">
    <location>
        <begin position="22"/>
        <end position="908"/>
    </location>
</feature>
<dbReference type="STRING" id="1754192.A0A1Y1XAV2"/>
<feature type="signal peptide" evidence="9">
    <location>
        <begin position="1"/>
        <end position="21"/>
    </location>
</feature>
<dbReference type="GO" id="GO:0016798">
    <property type="term" value="F:hydrolase activity, acting on glycosyl bonds"/>
    <property type="evidence" value="ECO:0007669"/>
    <property type="project" value="UniProtKB-KW"/>
</dbReference>
<keyword evidence="12" id="KW-1185">Reference proteome</keyword>
<dbReference type="GO" id="GO:0000272">
    <property type="term" value="P:polysaccharide catabolic process"/>
    <property type="evidence" value="ECO:0007669"/>
    <property type="project" value="UniProtKB-KW"/>
</dbReference>
<dbReference type="InterPro" id="IPR002883">
    <property type="entry name" value="CBM10/Dockerin_dom"/>
</dbReference>
<evidence type="ECO:0000313" key="11">
    <source>
        <dbReference type="EMBL" id="ORX82870.1"/>
    </source>
</evidence>
<keyword evidence="3 11" id="KW-0378">Hydrolase</keyword>
<dbReference type="SUPFAM" id="SSF110296">
    <property type="entry name" value="Oligoxyloglucan reducing end-specific cellobiohydrolase"/>
    <property type="match status" value="2"/>
</dbReference>
<dbReference type="GO" id="GO:0010411">
    <property type="term" value="P:xyloglucan metabolic process"/>
    <property type="evidence" value="ECO:0007669"/>
    <property type="project" value="TreeGrafter"/>
</dbReference>
<accession>A0A1Y1XAV2</accession>
<dbReference type="InterPro" id="IPR052025">
    <property type="entry name" value="Xyloglucanase_GH74"/>
</dbReference>